<evidence type="ECO:0000313" key="2">
    <source>
        <dbReference type="Proteomes" id="UP000218831"/>
    </source>
</evidence>
<keyword evidence="2" id="KW-1185">Reference proteome</keyword>
<gene>
    <name evidence="1" type="ORF">CK503_09225</name>
</gene>
<evidence type="ECO:0000313" key="1">
    <source>
        <dbReference type="EMBL" id="PAU93844.1"/>
    </source>
</evidence>
<dbReference type="AlphaFoldDB" id="A0A2A2GA14"/>
<accession>A0A2A2GA14</accession>
<protein>
    <submittedName>
        <fullName evidence="1">SIR2 family protein</fullName>
    </submittedName>
</protein>
<dbReference type="Proteomes" id="UP000218831">
    <property type="component" value="Unassembled WGS sequence"/>
</dbReference>
<dbReference type="Pfam" id="PF13289">
    <property type="entry name" value="SIR2_2"/>
    <property type="match status" value="1"/>
</dbReference>
<reference evidence="1 2" key="1">
    <citation type="submission" date="2017-08" db="EMBL/GenBank/DDBJ databases">
        <title>Aliifodinibius alkalisoli sp. nov., isolated from saline alkaline soil.</title>
        <authorList>
            <person name="Liu D."/>
            <person name="Zhang G."/>
        </authorList>
    </citation>
    <scope>NUCLEOTIDE SEQUENCE [LARGE SCALE GENOMIC DNA]</scope>
    <source>
        <strain evidence="1 2">WN023</strain>
    </source>
</reference>
<proteinExistence type="predicted"/>
<dbReference type="EMBL" id="NSKE01000006">
    <property type="protein sequence ID" value="PAU93844.1"/>
    <property type="molecule type" value="Genomic_DNA"/>
</dbReference>
<sequence length="502" mass="58599">MEIKEFISNFRNHPVLFIGTGMSLRYLKNSYDWNDLLKKVCRDFKGNDEYYLDIKSECEHKDSEGEYNFPKIATIIEEDFNNYLKNNRSGKFEEINDIFYEEMEDGNNISRFKIYLSKILSEVELKEEKKEEIDKLRQIRKNIASIVTTNYDSFIEEIFNFNPLIGNDILLSNPYGAVYKIHGCVSTPSRIIISEEDYDYFREKYELIRAQLLSIFIHNPIIFLGYEISDANIKRLLKTIFTYVEPNSDQAKKIRENFLLVEYDEGSTSTNIVEHDVDIEGLTTIRIYKIKTDNFSAIYDSLADLTLPVSAMDVRKVQTVVKEINTGGEIEVNISDDLENLDNRDKILAIGSKKTIEYRHQSPSEIITNYFSIVEESKEKLLELVNDQTIQVNRYFPIFAFSNIADIEESERLKEQQIEKVEAALDRVHDSCESDNQSIDQIMDDESISDSNKYDAILWSIINERVDLGEAELFLRDFEDKNATPFRKLICAYDLKKYGEEE</sequence>
<dbReference type="OrthoDB" id="1688888at2"/>
<dbReference type="InterPro" id="IPR011202">
    <property type="entry name" value="UCP014677"/>
</dbReference>
<comment type="caution">
    <text evidence="1">The sequence shown here is derived from an EMBL/GenBank/DDBJ whole genome shotgun (WGS) entry which is preliminary data.</text>
</comment>
<dbReference type="RefSeq" id="WP_095606520.1">
    <property type="nucleotide sequence ID" value="NZ_NSKE01000006.1"/>
</dbReference>
<dbReference type="PIRSF" id="PIRSF014677">
    <property type="entry name" value="UCP014677"/>
    <property type="match status" value="1"/>
</dbReference>
<name>A0A2A2GA14_9BACT</name>
<organism evidence="1 2">
    <name type="scientific">Fodinibius salipaludis</name>
    <dbReference type="NCBI Taxonomy" id="2032627"/>
    <lineage>
        <taxon>Bacteria</taxon>
        <taxon>Pseudomonadati</taxon>
        <taxon>Balneolota</taxon>
        <taxon>Balneolia</taxon>
        <taxon>Balneolales</taxon>
        <taxon>Balneolaceae</taxon>
        <taxon>Fodinibius</taxon>
    </lineage>
</organism>